<name>A0A9Q3E9J4_9BASI</name>
<evidence type="ECO:0000313" key="2">
    <source>
        <dbReference type="EMBL" id="MBW0514843.1"/>
    </source>
</evidence>
<feature type="compositionally biased region" description="Basic residues" evidence="1">
    <location>
        <begin position="25"/>
        <end position="36"/>
    </location>
</feature>
<organism evidence="2 3">
    <name type="scientific">Austropuccinia psidii MF-1</name>
    <dbReference type="NCBI Taxonomy" id="1389203"/>
    <lineage>
        <taxon>Eukaryota</taxon>
        <taxon>Fungi</taxon>
        <taxon>Dikarya</taxon>
        <taxon>Basidiomycota</taxon>
        <taxon>Pucciniomycotina</taxon>
        <taxon>Pucciniomycetes</taxon>
        <taxon>Pucciniales</taxon>
        <taxon>Sphaerophragmiaceae</taxon>
        <taxon>Austropuccinia</taxon>
    </lineage>
</organism>
<comment type="caution">
    <text evidence="2">The sequence shown here is derived from an EMBL/GenBank/DDBJ whole genome shotgun (WGS) entry which is preliminary data.</text>
</comment>
<feature type="compositionally biased region" description="Basic and acidic residues" evidence="1">
    <location>
        <begin position="1"/>
        <end position="24"/>
    </location>
</feature>
<dbReference type="Proteomes" id="UP000765509">
    <property type="component" value="Unassembled WGS sequence"/>
</dbReference>
<dbReference type="AlphaFoldDB" id="A0A9Q3E9J4"/>
<gene>
    <name evidence="2" type="ORF">O181_054558</name>
</gene>
<feature type="region of interest" description="Disordered" evidence="1">
    <location>
        <begin position="1"/>
        <end position="65"/>
    </location>
</feature>
<sequence>MTLGLEKERPVVSKSSKPDPEQSKGKPKGPQKKQRVPRNNQGKGKAKANLHRPYPQGYRIPKLEPSAKDSVFNMARTHMELTAKKQERMNSTVPYKEKPLTWFLKQQDRLSSLHPYMSDSMINIKILRKCGQKLENSIKCRFVGQC</sequence>
<evidence type="ECO:0000256" key="1">
    <source>
        <dbReference type="SAM" id="MobiDB-lite"/>
    </source>
</evidence>
<keyword evidence="3" id="KW-1185">Reference proteome</keyword>
<proteinExistence type="predicted"/>
<reference evidence="2" key="1">
    <citation type="submission" date="2021-03" db="EMBL/GenBank/DDBJ databases">
        <title>Draft genome sequence of rust myrtle Austropuccinia psidii MF-1, a brazilian biotype.</title>
        <authorList>
            <person name="Quecine M.C."/>
            <person name="Pachon D.M.R."/>
            <person name="Bonatelli M.L."/>
            <person name="Correr F.H."/>
            <person name="Franceschini L.M."/>
            <person name="Leite T.F."/>
            <person name="Margarido G.R.A."/>
            <person name="Almeida C.A."/>
            <person name="Ferrarezi J.A."/>
            <person name="Labate C.A."/>
        </authorList>
    </citation>
    <scope>NUCLEOTIDE SEQUENCE</scope>
    <source>
        <strain evidence="2">MF-1</strain>
    </source>
</reference>
<accession>A0A9Q3E9J4</accession>
<dbReference type="EMBL" id="AVOT02024263">
    <property type="protein sequence ID" value="MBW0514843.1"/>
    <property type="molecule type" value="Genomic_DNA"/>
</dbReference>
<evidence type="ECO:0000313" key="3">
    <source>
        <dbReference type="Proteomes" id="UP000765509"/>
    </source>
</evidence>
<protein>
    <submittedName>
        <fullName evidence="2">Uncharacterized protein</fullName>
    </submittedName>
</protein>